<comment type="caution">
    <text evidence="1">The sequence shown here is derived from an EMBL/GenBank/DDBJ whole genome shotgun (WGS) entry which is preliminary data.</text>
</comment>
<dbReference type="Proteomes" id="UP001209570">
    <property type="component" value="Unassembled WGS sequence"/>
</dbReference>
<dbReference type="Gene3D" id="3.40.50.150">
    <property type="entry name" value="Vaccinia Virus protein VP39"/>
    <property type="match status" value="1"/>
</dbReference>
<dbReference type="EMBL" id="JAKCXM010000389">
    <property type="protein sequence ID" value="KAJ0394718.1"/>
    <property type="molecule type" value="Genomic_DNA"/>
</dbReference>
<gene>
    <name evidence="1" type="ORF">P43SY_003998</name>
</gene>
<evidence type="ECO:0000313" key="1">
    <source>
        <dbReference type="EMBL" id="KAJ0394718.1"/>
    </source>
</evidence>
<dbReference type="CDD" id="cd02440">
    <property type="entry name" value="AdoMet_MTases"/>
    <property type="match status" value="1"/>
</dbReference>
<accession>A0AAD5LDX2</accession>
<name>A0AAD5LDX2_PYTIN</name>
<dbReference type="InterPro" id="IPR029063">
    <property type="entry name" value="SAM-dependent_MTases_sf"/>
</dbReference>
<dbReference type="SUPFAM" id="SSF53335">
    <property type="entry name" value="S-adenosyl-L-methionine-dependent methyltransferases"/>
    <property type="match status" value="1"/>
</dbReference>
<reference evidence="1" key="1">
    <citation type="submission" date="2021-12" db="EMBL/GenBank/DDBJ databases">
        <title>Prjna785345.</title>
        <authorList>
            <person name="Rujirawat T."/>
            <person name="Krajaejun T."/>
        </authorList>
    </citation>
    <scope>NUCLEOTIDE SEQUENCE</scope>
    <source>
        <strain evidence="1">Pi057C3</strain>
    </source>
</reference>
<proteinExistence type="predicted"/>
<keyword evidence="2" id="KW-1185">Reference proteome</keyword>
<sequence>MERSARDSRCSLCGFDAATDLFTIALSTGDNLGRGRCIERRVQDLQALDRCLQRLPSQSLSETAAVPAPRLSLRRLKKLTATSWTTGDRSRGWRDEFRKNVSALDDWLARCLESLGASDEWRRFADDDAYAAHQRARQAARQSEQRARQLQQFFTSAPLIAELLDVLGTHLESESPWSWDREDVLFVEPSCGDGRVVSALVEIGARHVVAFEVDPALSEQARSSLPPAVAVVHADFLTSRRPERAPSTVIAVGNPPFGEFTRDPTSVTKRDLVPLFVRHLAVEWRATSSCAN</sequence>
<dbReference type="AlphaFoldDB" id="A0AAD5LDX2"/>
<protein>
    <submittedName>
        <fullName evidence="1">Uncharacterized protein</fullName>
    </submittedName>
</protein>
<organism evidence="1 2">
    <name type="scientific">Pythium insidiosum</name>
    <name type="common">Pythiosis disease agent</name>
    <dbReference type="NCBI Taxonomy" id="114742"/>
    <lineage>
        <taxon>Eukaryota</taxon>
        <taxon>Sar</taxon>
        <taxon>Stramenopiles</taxon>
        <taxon>Oomycota</taxon>
        <taxon>Peronosporomycetes</taxon>
        <taxon>Pythiales</taxon>
        <taxon>Pythiaceae</taxon>
        <taxon>Pythium</taxon>
    </lineage>
</organism>
<evidence type="ECO:0000313" key="2">
    <source>
        <dbReference type="Proteomes" id="UP001209570"/>
    </source>
</evidence>